<feature type="transmembrane region" description="Helical" evidence="1">
    <location>
        <begin position="83"/>
        <end position="100"/>
    </location>
</feature>
<organism evidence="2">
    <name type="scientific">Sediminibacterium sp. KACHI17</name>
    <dbReference type="NCBI Taxonomy" id="1751071"/>
    <lineage>
        <taxon>Bacteria</taxon>
        <taxon>Pseudomonadati</taxon>
        <taxon>Bacteroidota</taxon>
        <taxon>Chitinophagia</taxon>
        <taxon>Chitinophagales</taxon>
        <taxon>Chitinophagaceae</taxon>
        <taxon>Sediminibacterium</taxon>
    </lineage>
</organism>
<feature type="transmembrane region" description="Helical" evidence="1">
    <location>
        <begin position="52"/>
        <end position="71"/>
    </location>
</feature>
<keyword evidence="1" id="KW-0812">Transmembrane</keyword>
<accession>A0AAT9GM89</accession>
<evidence type="ECO:0000256" key="1">
    <source>
        <dbReference type="SAM" id="Phobius"/>
    </source>
</evidence>
<feature type="transmembrane region" description="Helical" evidence="1">
    <location>
        <begin position="12"/>
        <end position="32"/>
    </location>
</feature>
<dbReference type="AlphaFoldDB" id="A0AAT9GM89"/>
<evidence type="ECO:0000313" key="2">
    <source>
        <dbReference type="EMBL" id="BFG71762.1"/>
    </source>
</evidence>
<protein>
    <submittedName>
        <fullName evidence="2">Uncharacterized protein</fullName>
    </submittedName>
</protein>
<gene>
    <name evidence="2" type="ORF">KACHI17_26430</name>
</gene>
<keyword evidence="1" id="KW-1133">Transmembrane helix</keyword>
<dbReference type="RefSeq" id="WP_353549386.1">
    <property type="nucleotide sequence ID" value="NZ_AP029612.1"/>
</dbReference>
<reference evidence="2" key="1">
    <citation type="submission" date="2024-02" db="EMBL/GenBank/DDBJ databases">
        <title>Sediminibacterium planktonica sp. nov. and Sediminibacterium longus sp. nov., isolated from surface lake and river water.</title>
        <authorList>
            <person name="Watanabe K."/>
            <person name="Takemine S."/>
            <person name="Ishii Y."/>
            <person name="Ogata Y."/>
            <person name="Shindo C."/>
            <person name="Suda W."/>
        </authorList>
    </citation>
    <scope>NUCLEOTIDE SEQUENCE</scope>
    <source>
        <strain evidence="2">KACHI17</strain>
    </source>
</reference>
<sequence length="101" mass="11498">MEILMLKKDDLKLGIVLGFLAPVLGFFGYYLIKFRLFSFQEFLHVLRVQPSLLTGIISLALIANAVVFTIYVNQQKDKTARGIFIATCIYALITLTIKWLL</sequence>
<name>A0AAT9GM89_9BACT</name>
<proteinExistence type="predicted"/>
<keyword evidence="1" id="KW-0472">Membrane</keyword>
<dbReference type="EMBL" id="AP029612">
    <property type="protein sequence ID" value="BFG71762.1"/>
    <property type="molecule type" value="Genomic_DNA"/>
</dbReference>